<sequence>MNRNSPTSSIGVLRKRRGPSIGVAPIQENEVEPFSDSPLLKSTNQSCGDENTFGVVDLDGPDINLRYRSESVSSMDNNGNGKPKHVAKENGSFGSNNNNNSDHDLIKLQETTDPYIQSCGEDEHNKCAQRGGISFGNEVENIQGHRKGNLRVAPRTGLTADKFSKLQNLEALYEQGFILATEYKERRLQLVDELTGTRSVVADTGTSCSSTGSATPLTRKLRQVRRRKSRVSSSIVVPRPPPDFSMIPTERAIKHYFDLSTRTWNTEELAIRLDDTPFARGGLRLVYHLQEARESDLGRDLLAPLYFDEDKPFSLDTITAEDHFGEVDTLQCVHEETTPEQTQDPSERSTQDHTVLEEAVEDNGDDDKAMNMKTEDAKKRRRKKTTFVAKIAIDPNEDPSTYFRDVEMQAHCAHYARLFNTYDPPRLVEFCKAWILELVDREGSPLCAVERFVAGDYRKHNNNYGYVSEDERNTPQAFSHFSYEASAHTMLVVDIQGVSDMYTDPQIHTINGTDFGKGNLGIKGFDRFLKTHRCNRICRYLKLPPVNPKYSMEGTVPNLPFMPATKINKRHFKEGHYFEENPQLQKYLSANNIIKPKGRRRRIKRLDSDEDSFLRFWETREAGEGICSFCPCSVL</sequence>
<feature type="compositionally biased region" description="Basic and acidic residues" evidence="6">
    <location>
        <begin position="366"/>
        <end position="377"/>
    </location>
</feature>
<keyword evidence="3" id="KW-0547">Nucleotide-binding</keyword>
<keyword evidence="1" id="KW-0723">Serine/threonine-protein kinase</keyword>
<evidence type="ECO:0000259" key="7">
    <source>
        <dbReference type="PROSITE" id="PS51158"/>
    </source>
</evidence>
<dbReference type="AlphaFoldDB" id="A0A7S2RID9"/>
<dbReference type="InterPro" id="IPR004166">
    <property type="entry name" value="a-kinase_dom"/>
</dbReference>
<dbReference type="CDD" id="cd16968">
    <property type="entry name" value="Alpha_kinase_MHCK_like"/>
    <property type="match status" value="1"/>
</dbReference>
<evidence type="ECO:0000313" key="8">
    <source>
        <dbReference type="EMBL" id="CAD9672024.1"/>
    </source>
</evidence>
<gene>
    <name evidence="8" type="ORF">QSP1433_LOCUS3791</name>
</gene>
<dbReference type="Pfam" id="PF02816">
    <property type="entry name" value="Alpha_kinase"/>
    <property type="match status" value="1"/>
</dbReference>
<evidence type="ECO:0000256" key="5">
    <source>
        <dbReference type="ARBA" id="ARBA00022840"/>
    </source>
</evidence>
<organism evidence="8">
    <name type="scientific">Mucochytrium quahogii</name>
    <dbReference type="NCBI Taxonomy" id="96639"/>
    <lineage>
        <taxon>Eukaryota</taxon>
        <taxon>Sar</taxon>
        <taxon>Stramenopiles</taxon>
        <taxon>Bigyra</taxon>
        <taxon>Labyrinthulomycetes</taxon>
        <taxon>Thraustochytrida</taxon>
        <taxon>Thraustochytriidae</taxon>
        <taxon>Mucochytrium</taxon>
    </lineage>
</organism>
<protein>
    <recommendedName>
        <fullName evidence="7">Alpha-type protein kinase domain-containing protein</fullName>
    </recommendedName>
</protein>
<dbReference type="Gene3D" id="3.20.200.10">
    <property type="entry name" value="MHCK/EF2 kinase"/>
    <property type="match status" value="1"/>
</dbReference>
<dbReference type="GO" id="GO:1903013">
    <property type="term" value="P:response to differentiation-inducing factor 1"/>
    <property type="evidence" value="ECO:0007669"/>
    <property type="project" value="TreeGrafter"/>
</dbReference>
<evidence type="ECO:0000256" key="2">
    <source>
        <dbReference type="ARBA" id="ARBA00022679"/>
    </source>
</evidence>
<evidence type="ECO:0000256" key="4">
    <source>
        <dbReference type="ARBA" id="ARBA00022777"/>
    </source>
</evidence>
<dbReference type="GO" id="GO:0004674">
    <property type="term" value="F:protein serine/threonine kinase activity"/>
    <property type="evidence" value="ECO:0007669"/>
    <property type="project" value="UniProtKB-KW"/>
</dbReference>
<dbReference type="InterPro" id="IPR051852">
    <property type="entry name" value="Alpha-type_PK"/>
</dbReference>
<name>A0A7S2RID9_9STRA</name>
<accession>A0A7S2RID9</accession>
<dbReference type="PROSITE" id="PS51158">
    <property type="entry name" value="ALPHA_KINASE"/>
    <property type="match status" value="1"/>
</dbReference>
<dbReference type="GO" id="GO:0031037">
    <property type="term" value="P:myosin II filament disassembly"/>
    <property type="evidence" value="ECO:0007669"/>
    <property type="project" value="TreeGrafter"/>
</dbReference>
<dbReference type="FunFam" id="3.20.200.10:FF:000002">
    <property type="entry name" value="Eukaryotic elongation factor 2 kinase"/>
    <property type="match status" value="1"/>
</dbReference>
<dbReference type="EMBL" id="HBHK01006279">
    <property type="protein sequence ID" value="CAD9672024.1"/>
    <property type="molecule type" value="Transcribed_RNA"/>
</dbReference>
<dbReference type="InterPro" id="IPR011009">
    <property type="entry name" value="Kinase-like_dom_sf"/>
</dbReference>
<keyword evidence="2" id="KW-0808">Transferase</keyword>
<feature type="region of interest" description="Disordered" evidence="6">
    <location>
        <begin position="1"/>
        <end position="38"/>
    </location>
</feature>
<dbReference type="GO" id="GO:0005524">
    <property type="term" value="F:ATP binding"/>
    <property type="evidence" value="ECO:0007669"/>
    <property type="project" value="UniProtKB-KW"/>
</dbReference>
<feature type="region of interest" description="Disordered" evidence="6">
    <location>
        <begin position="358"/>
        <end position="377"/>
    </location>
</feature>
<evidence type="ECO:0000256" key="3">
    <source>
        <dbReference type="ARBA" id="ARBA00022741"/>
    </source>
</evidence>
<evidence type="ECO:0000256" key="1">
    <source>
        <dbReference type="ARBA" id="ARBA00022527"/>
    </source>
</evidence>
<dbReference type="SUPFAM" id="SSF56112">
    <property type="entry name" value="Protein kinase-like (PK-like)"/>
    <property type="match status" value="1"/>
</dbReference>
<dbReference type="PANTHER" id="PTHR45992">
    <property type="entry name" value="EUKARYOTIC ELONGATION FACTOR 2 KINASE-RELATED"/>
    <property type="match status" value="1"/>
</dbReference>
<proteinExistence type="predicted"/>
<keyword evidence="4" id="KW-0418">Kinase</keyword>
<evidence type="ECO:0000256" key="6">
    <source>
        <dbReference type="SAM" id="MobiDB-lite"/>
    </source>
</evidence>
<dbReference type="PANTHER" id="PTHR45992:SF2">
    <property type="entry name" value="EUKARYOTIC ELONGATION FACTOR 2 KINASE"/>
    <property type="match status" value="1"/>
</dbReference>
<feature type="domain" description="Alpha-type protein kinase" evidence="7">
    <location>
        <begin position="256"/>
        <end position="546"/>
    </location>
</feature>
<keyword evidence="5" id="KW-0067">ATP-binding</keyword>
<dbReference type="Gene3D" id="3.30.200.20">
    <property type="entry name" value="Phosphorylase Kinase, domain 1"/>
    <property type="match status" value="2"/>
</dbReference>
<dbReference type="SMART" id="SM00811">
    <property type="entry name" value="Alpha_kinase"/>
    <property type="match status" value="1"/>
</dbReference>
<reference evidence="8" key="1">
    <citation type="submission" date="2021-01" db="EMBL/GenBank/DDBJ databases">
        <authorList>
            <person name="Corre E."/>
            <person name="Pelletier E."/>
            <person name="Niang G."/>
            <person name="Scheremetjew M."/>
            <person name="Finn R."/>
            <person name="Kale V."/>
            <person name="Holt S."/>
            <person name="Cochrane G."/>
            <person name="Meng A."/>
            <person name="Brown T."/>
            <person name="Cohen L."/>
        </authorList>
    </citation>
    <scope>NUCLEOTIDE SEQUENCE</scope>
    <source>
        <strain evidence="8">NY070348D</strain>
    </source>
</reference>
<feature type="region of interest" description="Disordered" evidence="6">
    <location>
        <begin position="72"/>
        <end position="98"/>
    </location>
</feature>
<feature type="compositionally biased region" description="Polar residues" evidence="6">
    <location>
        <begin position="1"/>
        <end position="10"/>
    </location>
</feature>